<gene>
    <name evidence="6" type="ORF">VFPPC_05982</name>
</gene>
<keyword evidence="7" id="KW-1185">Reference proteome</keyword>
<protein>
    <submittedName>
        <fullName evidence="6">Zn(2)Cys(6) transcription factor protein</fullName>
    </submittedName>
</protein>
<dbReference type="Gene3D" id="4.10.240.10">
    <property type="entry name" value="Zn(2)-C6 fungal-type DNA-binding domain"/>
    <property type="match status" value="1"/>
</dbReference>
<keyword evidence="3" id="KW-0539">Nucleus</keyword>
<dbReference type="GO" id="GO:0008270">
    <property type="term" value="F:zinc ion binding"/>
    <property type="evidence" value="ECO:0007669"/>
    <property type="project" value="InterPro"/>
</dbReference>
<accession>A0A179FHM8</accession>
<dbReference type="InterPro" id="IPR001138">
    <property type="entry name" value="Zn2Cys6_DnaBD"/>
</dbReference>
<sequence>MSDDQQIDGGRAAKRRKVRKGTQSCWECKRRKVRCSFTTLSNTSCDGCRRRGTACISQEFQDDPSSAKLEDRLGRVEAAMESLASKSHEDQDLRDPNGAVTSGESFSNGKMPVAAPTSPCASFPSTTQREYDDLSSKLITAWPSQADIDLILHSRVLSSDQFQYFTCPLYLSNDTSTARTILQVPCQSAAPVQVAKKLLLMASLLQRLQRCQPEDVGGLSINRRRTMMLRAVETAHSVVTSHDDLVTCIAGVECSLIESMYHNNMGDLSRAWLILRKAMLRGQLIGLHRGTAESEDESQSSLSPDYLWFRLVQMDLYLSLMLGLRPDATSSCLDDSKVLQGCTPLEQMHRVQCVAMRRILGRNCHADMNDLKETIEIDKMLQKASSLMPPKWWLCPTDDASVDVTGPTHVSSLVAHHHLLLRLHLPYLLKYPTNRKYDYGKITAISASREILSWYVFVKSKSSMPYCRGIDFLASISCTTLCIAHIEAQRQRKSCYGSNGTIFDLIANQRLSDRAMVERTLDVMDLMVEEDDDQIASSIAGILRPLLQVEANAASGGIYVIKASTETDHEDISDGDEALHVLVPCYGTITIAPCSPPRAESPIEVIEGKTKEVLSLRHDGNILTEISHGEGSSSASTEEQEDYGPITLPDEFWYSSSINYGCDAEDFASHLTESVNIWDTKNYDMAIWDAPIVYQQSGR</sequence>
<comment type="caution">
    <text evidence="6">The sequence shown here is derived from an EMBL/GenBank/DDBJ whole genome shotgun (WGS) entry which is preliminary data.</text>
</comment>
<dbReference type="EMBL" id="LSBJ02000005">
    <property type="protein sequence ID" value="OAQ64751.1"/>
    <property type="molecule type" value="Genomic_DNA"/>
</dbReference>
<dbReference type="InterPro" id="IPR036864">
    <property type="entry name" value="Zn2-C6_fun-type_DNA-bd_sf"/>
</dbReference>
<dbReference type="RefSeq" id="XP_018142065.1">
    <property type="nucleotide sequence ID" value="XM_018285093.1"/>
</dbReference>
<evidence type="ECO:0000256" key="2">
    <source>
        <dbReference type="ARBA" id="ARBA00023163"/>
    </source>
</evidence>
<dbReference type="CDD" id="cd00067">
    <property type="entry name" value="GAL4"/>
    <property type="match status" value="1"/>
</dbReference>
<dbReference type="KEGG" id="pchm:VFPPC_05982"/>
<evidence type="ECO:0000256" key="3">
    <source>
        <dbReference type="ARBA" id="ARBA00023242"/>
    </source>
</evidence>
<feature type="region of interest" description="Disordered" evidence="4">
    <location>
        <begin position="1"/>
        <end position="23"/>
    </location>
</feature>
<keyword evidence="2" id="KW-0804">Transcription</keyword>
<feature type="compositionally biased region" description="Polar residues" evidence="4">
    <location>
        <begin position="99"/>
        <end position="108"/>
    </location>
</feature>
<dbReference type="PROSITE" id="PS00463">
    <property type="entry name" value="ZN2_CY6_FUNGAL_1"/>
    <property type="match status" value="1"/>
</dbReference>
<dbReference type="GeneID" id="28849087"/>
<dbReference type="CDD" id="cd12148">
    <property type="entry name" value="fungal_TF_MHR"/>
    <property type="match status" value="1"/>
</dbReference>
<proteinExistence type="predicted"/>
<dbReference type="STRING" id="1380566.A0A179FHM8"/>
<dbReference type="GO" id="GO:0000981">
    <property type="term" value="F:DNA-binding transcription factor activity, RNA polymerase II-specific"/>
    <property type="evidence" value="ECO:0007669"/>
    <property type="project" value="InterPro"/>
</dbReference>
<dbReference type="Proteomes" id="UP000078397">
    <property type="component" value="Unassembled WGS sequence"/>
</dbReference>
<keyword evidence="1" id="KW-0805">Transcription regulation</keyword>
<dbReference type="OrthoDB" id="5392779at2759"/>
<feature type="compositionally biased region" description="Basic and acidic residues" evidence="4">
    <location>
        <begin position="86"/>
        <end position="95"/>
    </location>
</feature>
<feature type="domain" description="Zn(2)-C6 fungal-type" evidence="5">
    <location>
        <begin position="24"/>
        <end position="57"/>
    </location>
</feature>
<evidence type="ECO:0000256" key="1">
    <source>
        <dbReference type="ARBA" id="ARBA00023015"/>
    </source>
</evidence>
<dbReference type="PROSITE" id="PS50048">
    <property type="entry name" value="ZN2_CY6_FUNGAL_2"/>
    <property type="match status" value="1"/>
</dbReference>
<dbReference type="SMART" id="SM00066">
    <property type="entry name" value="GAL4"/>
    <property type="match status" value="1"/>
</dbReference>
<dbReference type="PANTHER" id="PTHR47840">
    <property type="entry name" value="ZN(II)2CYS6 TRANSCRIPTION FACTOR (EUROFUNG)-RELATED"/>
    <property type="match status" value="1"/>
</dbReference>
<reference evidence="6 7" key="1">
    <citation type="journal article" date="2016" name="PLoS Pathog.">
        <title>Biosynthesis of antibiotic leucinostatins in bio-control fungus Purpureocillium lilacinum and their inhibition on phytophthora revealed by genome mining.</title>
        <authorList>
            <person name="Wang G."/>
            <person name="Liu Z."/>
            <person name="Lin R."/>
            <person name="Li E."/>
            <person name="Mao Z."/>
            <person name="Ling J."/>
            <person name="Yang Y."/>
            <person name="Yin W.B."/>
            <person name="Xie B."/>
        </authorList>
    </citation>
    <scope>NUCLEOTIDE SEQUENCE [LARGE SCALE GENOMIC DNA]</scope>
    <source>
        <strain evidence="6">170</strain>
    </source>
</reference>
<dbReference type="SUPFAM" id="SSF57701">
    <property type="entry name" value="Zn2/Cys6 DNA-binding domain"/>
    <property type="match status" value="1"/>
</dbReference>
<evidence type="ECO:0000256" key="4">
    <source>
        <dbReference type="SAM" id="MobiDB-lite"/>
    </source>
</evidence>
<dbReference type="Pfam" id="PF00172">
    <property type="entry name" value="Zn_clus"/>
    <property type="match status" value="1"/>
</dbReference>
<evidence type="ECO:0000259" key="5">
    <source>
        <dbReference type="PROSITE" id="PS50048"/>
    </source>
</evidence>
<feature type="region of interest" description="Disordered" evidence="4">
    <location>
        <begin position="81"/>
        <end position="126"/>
    </location>
</feature>
<name>A0A179FHM8_METCM</name>
<evidence type="ECO:0000313" key="7">
    <source>
        <dbReference type="Proteomes" id="UP000078397"/>
    </source>
</evidence>
<organism evidence="6 7">
    <name type="scientific">Pochonia chlamydosporia 170</name>
    <dbReference type="NCBI Taxonomy" id="1380566"/>
    <lineage>
        <taxon>Eukaryota</taxon>
        <taxon>Fungi</taxon>
        <taxon>Dikarya</taxon>
        <taxon>Ascomycota</taxon>
        <taxon>Pezizomycotina</taxon>
        <taxon>Sordariomycetes</taxon>
        <taxon>Hypocreomycetidae</taxon>
        <taxon>Hypocreales</taxon>
        <taxon>Clavicipitaceae</taxon>
        <taxon>Pochonia</taxon>
    </lineage>
</organism>
<evidence type="ECO:0000313" key="6">
    <source>
        <dbReference type="EMBL" id="OAQ64751.1"/>
    </source>
</evidence>
<dbReference type="AlphaFoldDB" id="A0A179FHM8"/>
<dbReference type="PANTHER" id="PTHR47840:SF1">
    <property type="entry name" value="ZN(II)2CYS6 TRANSCRIPTION FACTOR (EUROFUNG)"/>
    <property type="match status" value="1"/>
</dbReference>